<gene>
    <name evidence="1" type="ORF">GCM10008917_25590</name>
</gene>
<name>A0ABP3XLB7_9FIRM</name>
<sequence>MNKEIRKLKILFTKPGGNASKGSVSTRITLPVKWIKELGITPDNREVKTSFDGKKITIEPHKDDE</sequence>
<dbReference type="RefSeq" id="WP_346046644.1">
    <property type="nucleotide sequence ID" value="NZ_BAAACP010000020.1"/>
</dbReference>
<proteinExistence type="predicted"/>
<evidence type="ECO:0008006" key="3">
    <source>
        <dbReference type="Google" id="ProtNLM"/>
    </source>
</evidence>
<reference evidence="2" key="1">
    <citation type="journal article" date="2019" name="Int. J. Syst. Evol. Microbiol.">
        <title>The Global Catalogue of Microorganisms (GCM) 10K type strain sequencing project: providing services to taxonomists for standard genome sequencing and annotation.</title>
        <authorList>
            <consortium name="The Broad Institute Genomics Platform"/>
            <consortium name="The Broad Institute Genome Sequencing Center for Infectious Disease"/>
            <person name="Wu L."/>
            <person name="Ma J."/>
        </authorList>
    </citation>
    <scope>NUCLEOTIDE SEQUENCE [LARGE SCALE GENOMIC DNA]</scope>
    <source>
        <strain evidence="2">JCM 6486</strain>
    </source>
</reference>
<evidence type="ECO:0000313" key="1">
    <source>
        <dbReference type="EMBL" id="GAA0865970.1"/>
    </source>
</evidence>
<dbReference type="Proteomes" id="UP001400965">
    <property type="component" value="Unassembled WGS sequence"/>
</dbReference>
<dbReference type="EMBL" id="BAAACP010000020">
    <property type="protein sequence ID" value="GAA0865970.1"/>
    <property type="molecule type" value="Genomic_DNA"/>
</dbReference>
<organism evidence="1 2">
    <name type="scientific">Paraclostridium tenue</name>
    <dbReference type="NCBI Taxonomy" id="1737"/>
    <lineage>
        <taxon>Bacteria</taxon>
        <taxon>Bacillati</taxon>
        <taxon>Bacillota</taxon>
        <taxon>Clostridia</taxon>
        <taxon>Peptostreptococcales</taxon>
        <taxon>Peptostreptococcaceae</taxon>
        <taxon>Paraclostridium</taxon>
    </lineage>
</organism>
<comment type="caution">
    <text evidence="1">The sequence shown here is derived from an EMBL/GenBank/DDBJ whole genome shotgun (WGS) entry which is preliminary data.</text>
</comment>
<keyword evidence="2" id="KW-1185">Reference proteome</keyword>
<protein>
    <recommendedName>
        <fullName evidence="3">AbrB/MazE/SpoVT family DNA-binding domain-containing protein</fullName>
    </recommendedName>
</protein>
<evidence type="ECO:0000313" key="2">
    <source>
        <dbReference type="Proteomes" id="UP001400965"/>
    </source>
</evidence>
<accession>A0ABP3XLB7</accession>